<proteinExistence type="predicted"/>
<accession>A0A0E9VDR3</accession>
<sequence>MVCVSLKGLLTSCTSKTLARAESGCQMNAQKQCQNKATLNTNNLSC</sequence>
<reference evidence="1" key="1">
    <citation type="submission" date="2014-11" db="EMBL/GenBank/DDBJ databases">
        <authorList>
            <person name="Amaro Gonzalez C."/>
        </authorList>
    </citation>
    <scope>NUCLEOTIDE SEQUENCE</scope>
</reference>
<dbReference type="EMBL" id="GBXM01032972">
    <property type="protein sequence ID" value="JAH75605.1"/>
    <property type="molecule type" value="Transcribed_RNA"/>
</dbReference>
<reference evidence="1" key="2">
    <citation type="journal article" date="2015" name="Fish Shellfish Immunol.">
        <title>Early steps in the European eel (Anguilla anguilla)-Vibrio vulnificus interaction in the gills: Role of the RtxA13 toxin.</title>
        <authorList>
            <person name="Callol A."/>
            <person name="Pajuelo D."/>
            <person name="Ebbesson L."/>
            <person name="Teles M."/>
            <person name="MacKenzie S."/>
            <person name="Amaro C."/>
        </authorList>
    </citation>
    <scope>NUCLEOTIDE SEQUENCE</scope>
</reference>
<organism evidence="1">
    <name type="scientific">Anguilla anguilla</name>
    <name type="common">European freshwater eel</name>
    <name type="synonym">Muraena anguilla</name>
    <dbReference type="NCBI Taxonomy" id="7936"/>
    <lineage>
        <taxon>Eukaryota</taxon>
        <taxon>Metazoa</taxon>
        <taxon>Chordata</taxon>
        <taxon>Craniata</taxon>
        <taxon>Vertebrata</taxon>
        <taxon>Euteleostomi</taxon>
        <taxon>Actinopterygii</taxon>
        <taxon>Neopterygii</taxon>
        <taxon>Teleostei</taxon>
        <taxon>Anguilliformes</taxon>
        <taxon>Anguillidae</taxon>
        <taxon>Anguilla</taxon>
    </lineage>
</organism>
<name>A0A0E9VDR3_ANGAN</name>
<protein>
    <submittedName>
        <fullName evidence="1">Uncharacterized protein</fullName>
    </submittedName>
</protein>
<dbReference type="AlphaFoldDB" id="A0A0E9VDR3"/>
<evidence type="ECO:0000313" key="1">
    <source>
        <dbReference type="EMBL" id="JAH75605.1"/>
    </source>
</evidence>